<gene>
    <name evidence="2" type="ORF">SAMN05421804_103230</name>
</gene>
<keyword evidence="2" id="KW-0238">DNA-binding</keyword>
<dbReference type="AlphaFoldDB" id="A0A1G8LZD7"/>
<dbReference type="PANTHER" id="PTHR37299">
    <property type="entry name" value="TRANSCRIPTIONAL REGULATOR-RELATED"/>
    <property type="match status" value="1"/>
</dbReference>
<dbReference type="InterPro" id="IPR007492">
    <property type="entry name" value="LytTR_DNA-bd_dom"/>
</dbReference>
<protein>
    <submittedName>
        <fullName evidence="2">LytTr DNA-binding domain-containing protein</fullName>
    </submittedName>
</protein>
<dbReference type="GO" id="GO:0003677">
    <property type="term" value="F:DNA binding"/>
    <property type="evidence" value="ECO:0007669"/>
    <property type="project" value="UniProtKB-KW"/>
</dbReference>
<dbReference type="PANTHER" id="PTHR37299:SF4">
    <property type="entry name" value="TRANSCRIPTIONAL REGULATOR"/>
    <property type="match status" value="1"/>
</dbReference>
<dbReference type="Gene3D" id="2.40.50.1020">
    <property type="entry name" value="LytTr DNA-binding domain"/>
    <property type="match status" value="1"/>
</dbReference>
<dbReference type="Proteomes" id="UP000183255">
    <property type="component" value="Unassembled WGS sequence"/>
</dbReference>
<organism evidence="2 3">
    <name type="scientific">Proteiniclasticum ruminis</name>
    <dbReference type="NCBI Taxonomy" id="398199"/>
    <lineage>
        <taxon>Bacteria</taxon>
        <taxon>Bacillati</taxon>
        <taxon>Bacillota</taxon>
        <taxon>Clostridia</taxon>
        <taxon>Eubacteriales</taxon>
        <taxon>Clostridiaceae</taxon>
        <taxon>Proteiniclasticum</taxon>
    </lineage>
</organism>
<proteinExistence type="predicted"/>
<dbReference type="PROSITE" id="PS50930">
    <property type="entry name" value="HTH_LYTTR"/>
    <property type="match status" value="1"/>
</dbReference>
<dbReference type="Pfam" id="PF04397">
    <property type="entry name" value="LytTR"/>
    <property type="match status" value="1"/>
</dbReference>
<evidence type="ECO:0000259" key="1">
    <source>
        <dbReference type="PROSITE" id="PS50930"/>
    </source>
</evidence>
<sequence length="148" mass="17189">MKVQVRKINEKDQEQLIIECVEVTKEVEEIKSFALSKGTTLTGILEERIFTFPLSAVYYFEAVDERIFAYTKNHSYEMKMRLYQVEDLYKEHHFIRCGKSFVINLLKLQSISPALNGRFTAHMKNGEKIMVSRQYVPSLKKAVLGGAF</sequence>
<reference evidence="2 3" key="1">
    <citation type="submission" date="2016-10" db="EMBL/GenBank/DDBJ databases">
        <authorList>
            <person name="de Groot N.N."/>
        </authorList>
    </citation>
    <scope>NUCLEOTIDE SEQUENCE [LARGE SCALE GENOMIC DNA]</scope>
    <source>
        <strain evidence="2 3">CGMCC 1.5058</strain>
    </source>
</reference>
<name>A0A1G8LZD7_9CLOT</name>
<dbReference type="EMBL" id="FNDZ01000003">
    <property type="protein sequence ID" value="SDI61015.1"/>
    <property type="molecule type" value="Genomic_DNA"/>
</dbReference>
<evidence type="ECO:0000313" key="3">
    <source>
        <dbReference type="Proteomes" id="UP000183255"/>
    </source>
</evidence>
<accession>A0A1G8LZD7</accession>
<feature type="domain" description="HTH LytTR-type" evidence="1">
    <location>
        <begin position="41"/>
        <end position="145"/>
    </location>
</feature>
<dbReference type="RefSeq" id="WP_031575039.1">
    <property type="nucleotide sequence ID" value="NZ_FNDZ01000003.1"/>
</dbReference>
<dbReference type="InterPro" id="IPR046947">
    <property type="entry name" value="LytR-like"/>
</dbReference>
<evidence type="ECO:0000313" key="2">
    <source>
        <dbReference type="EMBL" id="SDI61015.1"/>
    </source>
</evidence>
<dbReference type="SMART" id="SM00850">
    <property type="entry name" value="LytTR"/>
    <property type="match status" value="1"/>
</dbReference>
<dbReference type="GO" id="GO:0000156">
    <property type="term" value="F:phosphorelay response regulator activity"/>
    <property type="evidence" value="ECO:0007669"/>
    <property type="project" value="InterPro"/>
</dbReference>